<organism evidence="3 4">
    <name type="scientific">Rossellomorea aquimaris</name>
    <dbReference type="NCBI Taxonomy" id="189382"/>
    <lineage>
        <taxon>Bacteria</taxon>
        <taxon>Bacillati</taxon>
        <taxon>Bacillota</taxon>
        <taxon>Bacilli</taxon>
        <taxon>Bacillales</taxon>
        <taxon>Bacillaceae</taxon>
        <taxon>Rossellomorea</taxon>
    </lineage>
</organism>
<dbReference type="Gene3D" id="3.20.20.80">
    <property type="entry name" value="Glycosidases"/>
    <property type="match status" value="1"/>
</dbReference>
<dbReference type="InterPro" id="IPR003790">
    <property type="entry name" value="GHL10"/>
</dbReference>
<dbReference type="InterPro" id="IPR013783">
    <property type="entry name" value="Ig-like_fold"/>
</dbReference>
<dbReference type="EMBL" id="VTEZ01000001">
    <property type="protein sequence ID" value="TYS88752.1"/>
    <property type="molecule type" value="Genomic_DNA"/>
</dbReference>
<accession>A0A5D4U4Y5</accession>
<comment type="caution">
    <text evidence="3">The sequence shown here is derived from an EMBL/GenBank/DDBJ whole genome shotgun (WGS) entry which is preliminary data.</text>
</comment>
<keyword evidence="3" id="KW-0378">Hydrolase</keyword>
<evidence type="ECO:0000313" key="3">
    <source>
        <dbReference type="EMBL" id="TYS88752.1"/>
    </source>
</evidence>
<dbReference type="InterPro" id="IPR052177">
    <property type="entry name" value="Divisome_Glycosyl_Hydrolase"/>
</dbReference>
<dbReference type="InterPro" id="IPR017853">
    <property type="entry name" value="GH"/>
</dbReference>
<dbReference type="OrthoDB" id="9794671at2"/>
<sequence length="525" mass="60428">MKAGDLLMKAVKYMIMAVLLFSLALPFSTGKAKASETQAPKHEMRAAWIATVQNIDVKAGMDKQEYTDWVEETLDELKELKFNTVIYQVKPTVDAFYPSELAPWSQYITGDKQGTDPGYDPLQVMIDESHKRGIEVHAWVNPYRITMPNQTIESLADNNVAKLHPEWVVKYGKQYYLDPGIPEVQEYLIDTVEELVSHYNIEAVHMDDYFYPYRIAGETFPDQDTYEKYGNSFDDIEDWRRNNVDVLVADINSAIKDIKEWVQFGISPFGVWRNIADDPTGSDTQAGQTNYDDLYADTRQWIKDGSIDYITPQIYWSRNLAVANYSVLLDWWSQEVNEYAYNHPVNLYIGMADYKVGDNFDQEWFNPYELPEQIMDNRENGTPLGQMHFSLKQIFENPLGYADIIRNEVYTEHALTPATPWNNETLPKKPNKVKADKHKEGITIMIDDKKHTDARKYVIYRFDGVKEGDYENPANIVDVVYSQEGLTTYEDTSAEEAGMYTYGVTSVSPTGVESKDAKTVRVRVR</sequence>
<protein>
    <submittedName>
        <fullName evidence="3">Family 10 glycosylhydrolase</fullName>
    </submittedName>
</protein>
<dbReference type="PANTHER" id="PTHR43405">
    <property type="entry name" value="GLYCOSYL HYDROLASE DIGH"/>
    <property type="match status" value="1"/>
</dbReference>
<proteinExistence type="predicted"/>
<dbReference type="SUPFAM" id="SSF51445">
    <property type="entry name" value="(Trans)glycosidases"/>
    <property type="match status" value="1"/>
</dbReference>
<dbReference type="Proteomes" id="UP000324269">
    <property type="component" value="Unassembled WGS sequence"/>
</dbReference>
<evidence type="ECO:0000313" key="4">
    <source>
        <dbReference type="Proteomes" id="UP000324269"/>
    </source>
</evidence>
<dbReference type="Pfam" id="PF02638">
    <property type="entry name" value="GHL10"/>
    <property type="match status" value="1"/>
</dbReference>
<dbReference type="GO" id="GO:0016787">
    <property type="term" value="F:hydrolase activity"/>
    <property type="evidence" value="ECO:0007669"/>
    <property type="project" value="UniProtKB-KW"/>
</dbReference>
<gene>
    <name evidence="3" type="ORF">FZC85_04920</name>
</gene>
<dbReference type="Gene3D" id="2.60.40.10">
    <property type="entry name" value="Immunoglobulins"/>
    <property type="match status" value="1"/>
</dbReference>
<reference evidence="3 4" key="1">
    <citation type="submission" date="2019-08" db="EMBL/GenBank/DDBJ databases">
        <title>Bacillus genomes from the desert of Cuatro Cienegas, Coahuila.</title>
        <authorList>
            <person name="Olmedo-Alvarez G."/>
        </authorList>
    </citation>
    <scope>NUCLEOTIDE SEQUENCE [LARGE SCALE GENOMIC DNA]</scope>
    <source>
        <strain evidence="3 4">CH87b_3T</strain>
    </source>
</reference>
<evidence type="ECO:0000256" key="1">
    <source>
        <dbReference type="ARBA" id="ARBA00022729"/>
    </source>
</evidence>
<dbReference type="PANTHER" id="PTHR43405:SF1">
    <property type="entry name" value="GLYCOSYL HYDROLASE DIGH"/>
    <property type="match status" value="1"/>
</dbReference>
<keyword evidence="1" id="KW-0732">Signal</keyword>
<dbReference type="AlphaFoldDB" id="A0A5D4U4Y5"/>
<evidence type="ECO:0000259" key="2">
    <source>
        <dbReference type="Pfam" id="PF02638"/>
    </source>
</evidence>
<name>A0A5D4U4Y5_9BACI</name>
<feature type="domain" description="Glycosyl hydrolase-like 10" evidence="2">
    <location>
        <begin position="43"/>
        <end position="365"/>
    </location>
</feature>